<keyword evidence="2" id="KW-0378">Hydrolase</keyword>
<protein>
    <submittedName>
        <fullName evidence="2">C-terminal processing protease CtpA/Prc, contains a PDZ domain</fullName>
    </submittedName>
</protein>
<dbReference type="InterPro" id="IPR036034">
    <property type="entry name" value="PDZ_sf"/>
</dbReference>
<keyword evidence="2" id="KW-0645">Protease</keyword>
<dbReference type="EMBL" id="FQUX01000009">
    <property type="protein sequence ID" value="SHF90158.1"/>
    <property type="molecule type" value="Genomic_DNA"/>
</dbReference>
<dbReference type="Pfam" id="PF03572">
    <property type="entry name" value="Peptidase_S41"/>
    <property type="match status" value="1"/>
</dbReference>
<accession>A0A1M5FFB9</accession>
<dbReference type="Proteomes" id="UP000184406">
    <property type="component" value="Unassembled WGS sequence"/>
</dbReference>
<evidence type="ECO:0000313" key="2">
    <source>
        <dbReference type="EMBL" id="SHF90158.1"/>
    </source>
</evidence>
<dbReference type="CDD" id="cd07561">
    <property type="entry name" value="Peptidase_S41_CPP_like"/>
    <property type="match status" value="1"/>
</dbReference>
<dbReference type="GO" id="GO:0007165">
    <property type="term" value="P:signal transduction"/>
    <property type="evidence" value="ECO:0007669"/>
    <property type="project" value="TreeGrafter"/>
</dbReference>
<dbReference type="InterPro" id="IPR001478">
    <property type="entry name" value="PDZ"/>
</dbReference>
<dbReference type="InterPro" id="IPR041613">
    <property type="entry name" value="Pept_S41_N"/>
</dbReference>
<dbReference type="Gene3D" id="3.30.750.170">
    <property type="match status" value="1"/>
</dbReference>
<dbReference type="PANTHER" id="PTHR32060">
    <property type="entry name" value="TAIL-SPECIFIC PROTEASE"/>
    <property type="match status" value="1"/>
</dbReference>
<proteinExistence type="predicted"/>
<dbReference type="GO" id="GO:0004175">
    <property type="term" value="F:endopeptidase activity"/>
    <property type="evidence" value="ECO:0007669"/>
    <property type="project" value="TreeGrafter"/>
</dbReference>
<dbReference type="PROSITE" id="PS50106">
    <property type="entry name" value="PDZ"/>
    <property type="match status" value="1"/>
</dbReference>
<dbReference type="AlphaFoldDB" id="A0A1M5FFB9"/>
<dbReference type="InterPro" id="IPR029045">
    <property type="entry name" value="ClpP/crotonase-like_dom_sf"/>
</dbReference>
<dbReference type="SUPFAM" id="SSF52096">
    <property type="entry name" value="ClpP/crotonase"/>
    <property type="match status" value="1"/>
</dbReference>
<gene>
    <name evidence="2" type="ORF">SAMN03080594_10938</name>
</gene>
<dbReference type="GO" id="GO:0008236">
    <property type="term" value="F:serine-type peptidase activity"/>
    <property type="evidence" value="ECO:0007669"/>
    <property type="project" value="InterPro"/>
</dbReference>
<organism evidence="2 3">
    <name type="scientific">Arenibacter palladensis</name>
    <dbReference type="NCBI Taxonomy" id="237373"/>
    <lineage>
        <taxon>Bacteria</taxon>
        <taxon>Pseudomonadati</taxon>
        <taxon>Bacteroidota</taxon>
        <taxon>Flavobacteriia</taxon>
        <taxon>Flavobacteriales</taxon>
        <taxon>Flavobacteriaceae</taxon>
        <taxon>Arenibacter</taxon>
    </lineage>
</organism>
<dbReference type="PANTHER" id="PTHR32060:SF30">
    <property type="entry name" value="CARBOXY-TERMINAL PROCESSING PROTEASE CTPA"/>
    <property type="match status" value="1"/>
</dbReference>
<name>A0A1M5FFB9_9FLAO</name>
<dbReference type="InterPro" id="IPR005151">
    <property type="entry name" value="Tail-specific_protease"/>
</dbReference>
<dbReference type="GO" id="GO:0006508">
    <property type="term" value="P:proteolysis"/>
    <property type="evidence" value="ECO:0007669"/>
    <property type="project" value="UniProtKB-KW"/>
</dbReference>
<dbReference type="GO" id="GO:0030288">
    <property type="term" value="C:outer membrane-bounded periplasmic space"/>
    <property type="evidence" value="ECO:0007669"/>
    <property type="project" value="TreeGrafter"/>
</dbReference>
<keyword evidence="3" id="KW-1185">Reference proteome</keyword>
<dbReference type="Gene3D" id="3.90.226.10">
    <property type="entry name" value="2-enoyl-CoA Hydratase, Chain A, domain 1"/>
    <property type="match status" value="1"/>
</dbReference>
<reference evidence="3" key="1">
    <citation type="submission" date="2016-11" db="EMBL/GenBank/DDBJ databases">
        <authorList>
            <person name="Varghese N."/>
            <person name="Submissions S."/>
        </authorList>
    </citation>
    <scope>NUCLEOTIDE SEQUENCE [LARGE SCALE GENOMIC DNA]</scope>
    <source>
        <strain evidence="3">DSM 17539</strain>
    </source>
</reference>
<sequence length="512" mass="57520">MRATTHYVMAIIIKIMKKYLLAFLGLSLFLTNCSKNDDSPFTEELEEINPTPEEEIDVTVQNFMWQTMNTYYFWQSDVADLADSRFASYDDYVSFLENEENPGTFFDEKLLYSEDRFSFYSDDYKELTQSFAGISKSNGLEFGLSLFANSNDVYGYVRYIVPNSNASTKDIQRGDIFTGVNGTTLNLDNYIDLLFGDNDTYTLNMAEISNNVITDTDREVSLTKEANLTENPVFINKVLETGGKKIGYLMYNGFTNEFDEQLNNAFGEFKSAGVTDLVLDLRYNPGGSVNSARLLSSMIYGTYTNSVFLKARYNTKLQSEFKETDLIEYFADATDNNTPINTLGLSKVYIIATGSSASASELVMNGLDPYINVIHIGTTTTGKNEFSVTFVDDFDNGNVYDPDREDNINPDNHWAIQPLIGRNENANGFSDYTDGLTPDILLSEDLSNLGVLGNMDEPLLAKAISEITGITAKMDFTVDMPVELVSSSKMFTKIKDNMFMDIKKPLNLTKKQ</sequence>
<dbReference type="SMART" id="SM00245">
    <property type="entry name" value="TSPc"/>
    <property type="match status" value="1"/>
</dbReference>
<evidence type="ECO:0000259" key="1">
    <source>
        <dbReference type="PROSITE" id="PS50106"/>
    </source>
</evidence>
<dbReference type="SUPFAM" id="SSF50156">
    <property type="entry name" value="PDZ domain-like"/>
    <property type="match status" value="1"/>
</dbReference>
<feature type="domain" description="PDZ" evidence="1">
    <location>
        <begin position="131"/>
        <end position="209"/>
    </location>
</feature>
<dbReference type="Pfam" id="PF18294">
    <property type="entry name" value="Pept_S41_N"/>
    <property type="match status" value="1"/>
</dbReference>
<dbReference type="Gene3D" id="2.30.42.10">
    <property type="match status" value="1"/>
</dbReference>
<evidence type="ECO:0000313" key="3">
    <source>
        <dbReference type="Proteomes" id="UP000184406"/>
    </source>
</evidence>